<evidence type="ECO:0000313" key="3">
    <source>
        <dbReference type="EMBL" id="ERN02842.1"/>
    </source>
</evidence>
<dbReference type="HOGENOM" id="CLU_630732_0_0_1"/>
<protein>
    <recommendedName>
        <fullName evidence="2">CCHC-type domain-containing protein</fullName>
    </recommendedName>
</protein>
<dbReference type="EMBL" id="KI394485">
    <property type="protein sequence ID" value="ERN02842.1"/>
    <property type="molecule type" value="Genomic_DNA"/>
</dbReference>
<gene>
    <name evidence="3" type="ORF">AMTR_s00086p00161040</name>
</gene>
<keyword evidence="4" id="KW-1185">Reference proteome</keyword>
<dbReference type="Proteomes" id="UP000017836">
    <property type="component" value="Unassembled WGS sequence"/>
</dbReference>
<dbReference type="GO" id="GO:0003676">
    <property type="term" value="F:nucleic acid binding"/>
    <property type="evidence" value="ECO:0007669"/>
    <property type="project" value="InterPro"/>
</dbReference>
<dbReference type="InterPro" id="IPR036875">
    <property type="entry name" value="Znf_CCHC_sf"/>
</dbReference>
<dbReference type="CDD" id="cd23022">
    <property type="entry name" value="zf-HIT_DDX59"/>
    <property type="match status" value="1"/>
</dbReference>
<accession>W1NZ15</accession>
<proteinExistence type="predicted"/>
<dbReference type="STRING" id="13333.W1NZ15"/>
<dbReference type="PANTHER" id="PTHR48453">
    <property type="entry name" value="CCHC-TYPE DOMAIN-CONTAINING PROTEIN"/>
    <property type="match status" value="1"/>
</dbReference>
<dbReference type="GO" id="GO:0000812">
    <property type="term" value="C:Swr1 complex"/>
    <property type="evidence" value="ECO:0000318"/>
    <property type="project" value="GO_Central"/>
</dbReference>
<dbReference type="GO" id="GO:0031491">
    <property type="term" value="F:nucleosome binding"/>
    <property type="evidence" value="ECO:0000318"/>
    <property type="project" value="GO_Central"/>
</dbReference>
<evidence type="ECO:0000259" key="2">
    <source>
        <dbReference type="PROSITE" id="PS50158"/>
    </source>
</evidence>
<dbReference type="Gene3D" id="3.30.60.220">
    <property type="match status" value="1"/>
</dbReference>
<keyword evidence="1" id="KW-0863">Zinc-finger</keyword>
<evidence type="ECO:0000256" key="1">
    <source>
        <dbReference type="PROSITE-ProRule" id="PRU00047"/>
    </source>
</evidence>
<dbReference type="Gramene" id="ERN02842">
    <property type="protein sequence ID" value="ERN02842"/>
    <property type="gene ID" value="AMTR_s00086p00161040"/>
</dbReference>
<dbReference type="GO" id="GO:0008270">
    <property type="term" value="F:zinc ion binding"/>
    <property type="evidence" value="ECO:0007669"/>
    <property type="project" value="UniProtKB-KW"/>
</dbReference>
<dbReference type="InterPro" id="IPR001878">
    <property type="entry name" value="Znf_CCHC"/>
</dbReference>
<dbReference type="PROSITE" id="PS50158">
    <property type="entry name" value="ZF_CCHC"/>
    <property type="match status" value="1"/>
</dbReference>
<dbReference type="eggNOG" id="KOG0331">
    <property type="taxonomic scope" value="Eukaryota"/>
</dbReference>
<dbReference type="Pfam" id="PF04438">
    <property type="entry name" value="zf-HIT"/>
    <property type="match status" value="1"/>
</dbReference>
<name>W1NZ15_AMBTC</name>
<dbReference type="PANTHER" id="PTHR48453:SF1">
    <property type="entry name" value="CCHC-TYPE DOMAIN-CONTAINING PROTEIN"/>
    <property type="match status" value="1"/>
</dbReference>
<evidence type="ECO:0000313" key="4">
    <source>
        <dbReference type="Proteomes" id="UP000017836"/>
    </source>
</evidence>
<dbReference type="InterPro" id="IPR007529">
    <property type="entry name" value="Znf_HIT"/>
</dbReference>
<organism evidence="3 4">
    <name type="scientific">Amborella trichopoda</name>
    <dbReference type="NCBI Taxonomy" id="13333"/>
    <lineage>
        <taxon>Eukaryota</taxon>
        <taxon>Viridiplantae</taxon>
        <taxon>Streptophyta</taxon>
        <taxon>Embryophyta</taxon>
        <taxon>Tracheophyta</taxon>
        <taxon>Spermatophyta</taxon>
        <taxon>Magnoliopsida</taxon>
        <taxon>Amborellales</taxon>
        <taxon>Amborellaceae</taxon>
        <taxon>Amborella</taxon>
    </lineage>
</organism>
<keyword evidence="1" id="KW-0862">Zinc</keyword>
<feature type="domain" description="CCHC-type" evidence="2">
    <location>
        <begin position="221"/>
        <end position="234"/>
    </location>
</feature>
<sequence length="417" mass="47224">MGTRSNFYKNPSFSYNKELSLSSVIQNLRAYNVATGNVFATSASDDDSIEVKGANCPKKKRKQEKAIEKEEDTEAFTHQAFIEKRRKEVGSSQIYQDLLTSGALHYENECHIKDEAQVDKCNSIKKRGEQRFPVPGEPACVVCGRYGEYICNQTDNDICSMECKAELLELQCKVGTEMSIGCLTSTRPTDASELPDFKEGIWDFGRNRWTKKRSSLCAYECWKCKRPGHLAEDCLLMKSIPSQTSAAMDQNHSSISRGLHALYKRCNLLGQSASDAKCNSCRRSFSLAMCLYCSTILCDSAGHLKSHMDANPSHTQFYSFKLKRLVKCCKSTCDVTNIKELLICHHCFNKAFDKYYNMCTATWYGAGLKVIWGSICCDEHFTWHRMNCPSSDIDDSAYLVSRGMPREKNTQLCDFIF</sequence>
<dbReference type="OMA" id="SMECKAE"/>
<dbReference type="SUPFAM" id="SSF57756">
    <property type="entry name" value="Retrovirus zinc finger-like domains"/>
    <property type="match status" value="1"/>
</dbReference>
<keyword evidence="1" id="KW-0479">Metal-binding</keyword>
<dbReference type="AlphaFoldDB" id="W1NZ15"/>
<reference evidence="4" key="1">
    <citation type="journal article" date="2013" name="Science">
        <title>The Amborella genome and the evolution of flowering plants.</title>
        <authorList>
            <consortium name="Amborella Genome Project"/>
        </authorList>
    </citation>
    <scope>NUCLEOTIDE SEQUENCE [LARGE SCALE GENOMIC DNA]</scope>
</reference>